<evidence type="ECO:0000313" key="1">
    <source>
        <dbReference type="EMBL" id="CAG8612008.1"/>
    </source>
</evidence>
<dbReference type="Proteomes" id="UP000789366">
    <property type="component" value="Unassembled WGS sequence"/>
</dbReference>
<evidence type="ECO:0000313" key="2">
    <source>
        <dbReference type="Proteomes" id="UP000789366"/>
    </source>
</evidence>
<dbReference type="EMBL" id="CAJVPW010010103">
    <property type="protein sequence ID" value="CAG8612008.1"/>
    <property type="molecule type" value="Genomic_DNA"/>
</dbReference>
<name>A0ACA9MTT6_9GLOM</name>
<protein>
    <submittedName>
        <fullName evidence="1">10085_t:CDS:1</fullName>
    </submittedName>
</protein>
<gene>
    <name evidence="1" type="ORF">SPELUC_LOCUS7533</name>
</gene>
<reference evidence="1" key="1">
    <citation type="submission" date="2021-06" db="EMBL/GenBank/DDBJ databases">
        <authorList>
            <person name="Kallberg Y."/>
            <person name="Tangrot J."/>
            <person name="Rosling A."/>
        </authorList>
    </citation>
    <scope>NUCLEOTIDE SEQUENCE</scope>
    <source>
        <strain evidence="1">28 12/20/2015</strain>
    </source>
</reference>
<sequence>MPCPGTNRVDGIAWYSPNFTQPGEFAFCEECYNQFIRNTHLSIYMRNDGIQNGGSCDFSSNVKQKWFVAVNRNDINLFKEYVEPKLGQIRELQDRLARLQILTAQELQRKETLISLQATNYTIANTQRIQFGGEPSQGYFFNNNSGDVEAARIQIQIDESSRIFNNYISEMRLLEHEISNS</sequence>
<feature type="non-terminal residue" evidence="1">
    <location>
        <position position="181"/>
    </location>
</feature>
<organism evidence="1 2">
    <name type="scientific">Cetraspora pellucida</name>
    <dbReference type="NCBI Taxonomy" id="1433469"/>
    <lineage>
        <taxon>Eukaryota</taxon>
        <taxon>Fungi</taxon>
        <taxon>Fungi incertae sedis</taxon>
        <taxon>Mucoromycota</taxon>
        <taxon>Glomeromycotina</taxon>
        <taxon>Glomeromycetes</taxon>
        <taxon>Diversisporales</taxon>
        <taxon>Gigasporaceae</taxon>
        <taxon>Cetraspora</taxon>
    </lineage>
</organism>
<keyword evidence="2" id="KW-1185">Reference proteome</keyword>
<comment type="caution">
    <text evidence="1">The sequence shown here is derived from an EMBL/GenBank/DDBJ whole genome shotgun (WGS) entry which is preliminary data.</text>
</comment>
<accession>A0ACA9MTT6</accession>
<proteinExistence type="predicted"/>